<keyword evidence="3 9" id="KW-0808">Transferase</keyword>
<name>A0A323TI85_9BACI</name>
<evidence type="ECO:0000256" key="8">
    <source>
        <dbReference type="ARBA" id="ARBA00048478"/>
    </source>
</evidence>
<keyword evidence="6 9" id="KW-0067">ATP-binding</keyword>
<dbReference type="HAMAP" id="MF_00238">
    <property type="entry name" value="Cytidyl_kinase_type1"/>
    <property type="match status" value="1"/>
</dbReference>
<dbReference type="GO" id="GO:0005829">
    <property type="term" value="C:cytosol"/>
    <property type="evidence" value="ECO:0007669"/>
    <property type="project" value="TreeGrafter"/>
</dbReference>
<dbReference type="GO" id="GO:0005524">
    <property type="term" value="F:ATP binding"/>
    <property type="evidence" value="ECO:0007669"/>
    <property type="project" value="UniProtKB-UniRule"/>
</dbReference>
<feature type="binding site" evidence="9">
    <location>
        <begin position="11"/>
        <end position="19"/>
    </location>
    <ligand>
        <name>ATP</name>
        <dbReference type="ChEBI" id="CHEBI:30616"/>
    </ligand>
</feature>
<dbReference type="EC" id="2.7.4.25" evidence="9"/>
<evidence type="ECO:0000256" key="6">
    <source>
        <dbReference type="ARBA" id="ARBA00022840"/>
    </source>
</evidence>
<comment type="caution">
    <text evidence="11">The sequence shown here is derived from an EMBL/GenBank/DDBJ whole genome shotgun (WGS) entry which is preliminary data.</text>
</comment>
<evidence type="ECO:0000313" key="12">
    <source>
        <dbReference type="Proteomes" id="UP000248214"/>
    </source>
</evidence>
<proteinExistence type="inferred from homology"/>
<dbReference type="PANTHER" id="PTHR21299">
    <property type="entry name" value="CYTIDYLATE KINASE/PANTOATE-BETA-ALANINE LIGASE"/>
    <property type="match status" value="1"/>
</dbReference>
<keyword evidence="2 9" id="KW-0963">Cytoplasm</keyword>
<sequence length="227" mass="25298">MTTQINIAIDGPAGAGKSTVAKLLAEKLQFVYIDTGAMYRALTWKAIDENIDVNNEQLLNELLKQTDIQLVNQSGVIGIKLNDQDVTETIRSARVTNHVSYVAKHSLIRKEMVAKQQKLAEQGGTVMDGRDIGTAVLPDADVKIFLTATVEERARRRHEEQLSKGMPSDFEQLKRDIAKRDQLDSEREIAPLKKAVDAIEIDSTSMTIEEVVEHIYAIVVERNGTIE</sequence>
<dbReference type="GO" id="GO:0006220">
    <property type="term" value="P:pyrimidine nucleotide metabolic process"/>
    <property type="evidence" value="ECO:0007669"/>
    <property type="project" value="UniProtKB-UniRule"/>
</dbReference>
<evidence type="ECO:0000256" key="7">
    <source>
        <dbReference type="ARBA" id="ARBA00047615"/>
    </source>
</evidence>
<dbReference type="OrthoDB" id="9807434at2"/>
<evidence type="ECO:0000256" key="3">
    <source>
        <dbReference type="ARBA" id="ARBA00022679"/>
    </source>
</evidence>
<evidence type="ECO:0000256" key="9">
    <source>
        <dbReference type="HAMAP-Rule" id="MF_00238"/>
    </source>
</evidence>
<dbReference type="InterPro" id="IPR003136">
    <property type="entry name" value="Cytidylate_kin"/>
</dbReference>
<dbReference type="PANTHER" id="PTHR21299:SF2">
    <property type="entry name" value="CYTIDYLATE KINASE"/>
    <property type="match status" value="1"/>
</dbReference>
<evidence type="ECO:0000313" key="11">
    <source>
        <dbReference type="EMBL" id="PYZ94489.1"/>
    </source>
</evidence>
<gene>
    <name evidence="9" type="primary">cmk</name>
    <name evidence="11" type="ORF">CR194_02865</name>
</gene>
<organism evidence="11 12">
    <name type="scientific">Salipaludibacillus keqinensis</name>
    <dbReference type="NCBI Taxonomy" id="2045207"/>
    <lineage>
        <taxon>Bacteria</taxon>
        <taxon>Bacillati</taxon>
        <taxon>Bacillota</taxon>
        <taxon>Bacilli</taxon>
        <taxon>Bacillales</taxon>
        <taxon>Bacillaceae</taxon>
    </lineage>
</organism>
<reference evidence="11 12" key="1">
    <citation type="submission" date="2017-10" db="EMBL/GenBank/DDBJ databases">
        <title>Bacillus sp. nov., a halophilic bacterium isolated from a Keqin Lake.</title>
        <authorList>
            <person name="Wang H."/>
        </authorList>
    </citation>
    <scope>NUCLEOTIDE SEQUENCE [LARGE SCALE GENOMIC DNA]</scope>
    <source>
        <strain evidence="11 12">KQ-12</strain>
    </source>
</reference>
<dbReference type="CDD" id="cd02020">
    <property type="entry name" value="CMPK"/>
    <property type="match status" value="1"/>
</dbReference>
<accession>A0A323TI85</accession>
<protein>
    <recommendedName>
        <fullName evidence="9">Cytidylate kinase</fullName>
        <shortName evidence="9">CK</shortName>
        <ecNumber evidence="9">2.7.4.25</ecNumber>
    </recommendedName>
    <alternativeName>
        <fullName evidence="9">Cytidine monophosphate kinase</fullName>
        <shortName evidence="9">CMP kinase</shortName>
    </alternativeName>
</protein>
<keyword evidence="5 9" id="KW-0418">Kinase</keyword>
<dbReference type="InterPro" id="IPR027417">
    <property type="entry name" value="P-loop_NTPase"/>
</dbReference>
<dbReference type="EMBL" id="PDOD01000001">
    <property type="protein sequence ID" value="PYZ94489.1"/>
    <property type="molecule type" value="Genomic_DNA"/>
</dbReference>
<feature type="domain" description="Cytidylate kinase" evidence="10">
    <location>
        <begin position="7"/>
        <end position="219"/>
    </location>
</feature>
<evidence type="ECO:0000256" key="2">
    <source>
        <dbReference type="ARBA" id="ARBA00022490"/>
    </source>
</evidence>
<dbReference type="AlphaFoldDB" id="A0A323TI85"/>
<evidence type="ECO:0000259" key="10">
    <source>
        <dbReference type="Pfam" id="PF02224"/>
    </source>
</evidence>
<dbReference type="SUPFAM" id="SSF52540">
    <property type="entry name" value="P-loop containing nucleoside triphosphate hydrolases"/>
    <property type="match status" value="1"/>
</dbReference>
<comment type="catalytic activity">
    <reaction evidence="8 9">
        <text>CMP + ATP = CDP + ADP</text>
        <dbReference type="Rhea" id="RHEA:11600"/>
        <dbReference type="ChEBI" id="CHEBI:30616"/>
        <dbReference type="ChEBI" id="CHEBI:58069"/>
        <dbReference type="ChEBI" id="CHEBI:60377"/>
        <dbReference type="ChEBI" id="CHEBI:456216"/>
        <dbReference type="EC" id="2.7.4.25"/>
    </reaction>
</comment>
<keyword evidence="4 9" id="KW-0547">Nucleotide-binding</keyword>
<evidence type="ECO:0000256" key="5">
    <source>
        <dbReference type="ARBA" id="ARBA00022777"/>
    </source>
</evidence>
<dbReference type="GO" id="GO:0015949">
    <property type="term" value="P:nucleobase-containing small molecule interconversion"/>
    <property type="evidence" value="ECO:0007669"/>
    <property type="project" value="TreeGrafter"/>
</dbReference>
<evidence type="ECO:0000256" key="4">
    <source>
        <dbReference type="ARBA" id="ARBA00022741"/>
    </source>
</evidence>
<comment type="similarity">
    <text evidence="1 9">Belongs to the cytidylate kinase family. Type 1 subfamily.</text>
</comment>
<dbReference type="GO" id="GO:0036430">
    <property type="term" value="F:CMP kinase activity"/>
    <property type="evidence" value="ECO:0007669"/>
    <property type="project" value="RHEA"/>
</dbReference>
<comment type="catalytic activity">
    <reaction evidence="7 9">
        <text>dCMP + ATP = dCDP + ADP</text>
        <dbReference type="Rhea" id="RHEA:25094"/>
        <dbReference type="ChEBI" id="CHEBI:30616"/>
        <dbReference type="ChEBI" id="CHEBI:57566"/>
        <dbReference type="ChEBI" id="CHEBI:58593"/>
        <dbReference type="ChEBI" id="CHEBI:456216"/>
        <dbReference type="EC" id="2.7.4.25"/>
    </reaction>
</comment>
<dbReference type="NCBIfam" id="TIGR00017">
    <property type="entry name" value="cmk"/>
    <property type="match status" value="1"/>
</dbReference>
<dbReference type="GO" id="GO:0036431">
    <property type="term" value="F:dCMP kinase activity"/>
    <property type="evidence" value="ECO:0007669"/>
    <property type="project" value="InterPro"/>
</dbReference>
<evidence type="ECO:0000256" key="1">
    <source>
        <dbReference type="ARBA" id="ARBA00009427"/>
    </source>
</evidence>
<dbReference type="Pfam" id="PF02224">
    <property type="entry name" value="Cytidylate_kin"/>
    <property type="match status" value="1"/>
</dbReference>
<dbReference type="Gene3D" id="3.40.50.300">
    <property type="entry name" value="P-loop containing nucleotide triphosphate hydrolases"/>
    <property type="match status" value="1"/>
</dbReference>
<dbReference type="RefSeq" id="WP_110608122.1">
    <property type="nucleotide sequence ID" value="NZ_PDOD01000001.1"/>
</dbReference>
<keyword evidence="12" id="KW-1185">Reference proteome</keyword>
<dbReference type="Proteomes" id="UP000248214">
    <property type="component" value="Unassembled WGS sequence"/>
</dbReference>
<dbReference type="InterPro" id="IPR011994">
    <property type="entry name" value="Cytidylate_kinase_dom"/>
</dbReference>
<comment type="subcellular location">
    <subcellularLocation>
        <location evidence="9">Cytoplasm</location>
    </subcellularLocation>
</comment>